<dbReference type="PANTHER" id="PTHR36838">
    <property type="entry name" value="AUXIN EFFLUX CARRIER FAMILY PROTEIN"/>
    <property type="match status" value="1"/>
</dbReference>
<comment type="subcellular location">
    <subcellularLocation>
        <location evidence="1">Cell membrane</location>
        <topology evidence="1">Multi-pass membrane protein</topology>
    </subcellularLocation>
</comment>
<dbReference type="Gene3D" id="1.20.1530.20">
    <property type="match status" value="1"/>
</dbReference>
<name>A0ABW5RXR1_9BACI</name>
<reference evidence="10" key="1">
    <citation type="journal article" date="2019" name="Int. J. Syst. Evol. Microbiol.">
        <title>The Global Catalogue of Microorganisms (GCM) 10K type strain sequencing project: providing services to taxonomists for standard genome sequencing and annotation.</title>
        <authorList>
            <consortium name="The Broad Institute Genomics Platform"/>
            <consortium name="The Broad Institute Genome Sequencing Center for Infectious Disease"/>
            <person name="Wu L."/>
            <person name="Ma J."/>
        </authorList>
    </citation>
    <scope>NUCLEOTIDE SEQUENCE [LARGE SCALE GENOMIC DNA]</scope>
    <source>
        <strain evidence="10">KCTC 3913</strain>
    </source>
</reference>
<dbReference type="InterPro" id="IPR004776">
    <property type="entry name" value="Mem_transp_PIN-like"/>
</dbReference>
<comment type="caution">
    <text evidence="9">The sequence shown here is derived from an EMBL/GenBank/DDBJ whole genome shotgun (WGS) entry which is preliminary data.</text>
</comment>
<evidence type="ECO:0000256" key="3">
    <source>
        <dbReference type="ARBA" id="ARBA00022448"/>
    </source>
</evidence>
<proteinExistence type="inferred from homology"/>
<feature type="transmembrane region" description="Helical" evidence="8">
    <location>
        <begin position="153"/>
        <end position="174"/>
    </location>
</feature>
<keyword evidence="5 8" id="KW-0812">Transmembrane</keyword>
<dbReference type="RefSeq" id="WP_377938165.1">
    <property type="nucleotide sequence ID" value="NZ_JBHUMF010000035.1"/>
</dbReference>
<feature type="transmembrane region" description="Helical" evidence="8">
    <location>
        <begin position="30"/>
        <end position="48"/>
    </location>
</feature>
<feature type="transmembrane region" description="Helical" evidence="8">
    <location>
        <begin position="219"/>
        <end position="240"/>
    </location>
</feature>
<accession>A0ABW5RXR1</accession>
<gene>
    <name evidence="9" type="ORF">ACFSUL_20595</name>
</gene>
<feature type="transmembrane region" description="Helical" evidence="8">
    <location>
        <begin position="280"/>
        <end position="299"/>
    </location>
</feature>
<keyword evidence="7 8" id="KW-0472">Membrane</keyword>
<dbReference type="Proteomes" id="UP001597506">
    <property type="component" value="Unassembled WGS sequence"/>
</dbReference>
<feature type="transmembrane region" description="Helical" evidence="8">
    <location>
        <begin position="246"/>
        <end position="268"/>
    </location>
</feature>
<evidence type="ECO:0000256" key="5">
    <source>
        <dbReference type="ARBA" id="ARBA00022692"/>
    </source>
</evidence>
<organism evidence="9 10">
    <name type="scientific">Bacillus seohaeanensis</name>
    <dbReference type="NCBI Taxonomy" id="284580"/>
    <lineage>
        <taxon>Bacteria</taxon>
        <taxon>Bacillati</taxon>
        <taxon>Bacillota</taxon>
        <taxon>Bacilli</taxon>
        <taxon>Bacillales</taxon>
        <taxon>Bacillaceae</taxon>
        <taxon>Bacillus</taxon>
    </lineage>
</organism>
<sequence>MEFIVVLVPVFCIFALGFIGQKVIGFDPKALSTMALYLMSPVLAFRTFYENELNMDYLYLAVYGLGICFGLISIVYAIAYFKKYSKSETSSLILSSVFMNNGNYGTPVALFAFGAVGFDIAVIFMVIQQLIMSTIGIYYAAKGSDEHDGIRAALMAVVRMPVVYGAILGIVFQLTRIDISEIFYESINLVADAAIPTIMIILGMQLAKISLKKLEIEKVSYSLIIKLAISPLLAVVFAMILPVSEIVRNVMILMAAMPSAANTTMFALQFNTKPDFVSSVTLISTLSSIVTLPIVLWLISG</sequence>
<evidence type="ECO:0000256" key="4">
    <source>
        <dbReference type="ARBA" id="ARBA00022475"/>
    </source>
</evidence>
<evidence type="ECO:0000256" key="1">
    <source>
        <dbReference type="ARBA" id="ARBA00004651"/>
    </source>
</evidence>
<dbReference type="Pfam" id="PF03547">
    <property type="entry name" value="Mem_trans"/>
    <property type="match status" value="1"/>
</dbReference>
<feature type="transmembrane region" description="Helical" evidence="8">
    <location>
        <begin position="60"/>
        <end position="81"/>
    </location>
</feature>
<dbReference type="InterPro" id="IPR038770">
    <property type="entry name" value="Na+/solute_symporter_sf"/>
</dbReference>
<keyword evidence="4" id="KW-1003">Cell membrane</keyword>
<feature type="transmembrane region" description="Helical" evidence="8">
    <location>
        <begin position="108"/>
        <end position="141"/>
    </location>
</feature>
<feature type="transmembrane region" description="Helical" evidence="8">
    <location>
        <begin position="186"/>
        <end position="207"/>
    </location>
</feature>
<evidence type="ECO:0000313" key="9">
    <source>
        <dbReference type="EMBL" id="MFD2683136.1"/>
    </source>
</evidence>
<comment type="similarity">
    <text evidence="2">Belongs to the auxin efflux carrier (TC 2.A.69) family.</text>
</comment>
<evidence type="ECO:0000256" key="7">
    <source>
        <dbReference type="ARBA" id="ARBA00023136"/>
    </source>
</evidence>
<evidence type="ECO:0000313" key="10">
    <source>
        <dbReference type="Proteomes" id="UP001597506"/>
    </source>
</evidence>
<dbReference type="EMBL" id="JBHUMF010000035">
    <property type="protein sequence ID" value="MFD2683136.1"/>
    <property type="molecule type" value="Genomic_DNA"/>
</dbReference>
<evidence type="ECO:0000256" key="8">
    <source>
        <dbReference type="SAM" id="Phobius"/>
    </source>
</evidence>
<protein>
    <submittedName>
        <fullName evidence="9">AEC family transporter</fullName>
    </submittedName>
</protein>
<evidence type="ECO:0000256" key="6">
    <source>
        <dbReference type="ARBA" id="ARBA00022989"/>
    </source>
</evidence>
<dbReference type="PANTHER" id="PTHR36838:SF1">
    <property type="entry name" value="SLR1864 PROTEIN"/>
    <property type="match status" value="1"/>
</dbReference>
<keyword evidence="6 8" id="KW-1133">Transmembrane helix</keyword>
<keyword evidence="10" id="KW-1185">Reference proteome</keyword>
<evidence type="ECO:0000256" key="2">
    <source>
        <dbReference type="ARBA" id="ARBA00010145"/>
    </source>
</evidence>
<keyword evidence="3" id="KW-0813">Transport</keyword>